<evidence type="ECO:0000313" key="16">
    <source>
        <dbReference type="Proteomes" id="UP000564806"/>
    </source>
</evidence>
<organism evidence="15 16">
    <name type="scientific">Paenibacillus agri</name>
    <dbReference type="NCBI Taxonomy" id="2744309"/>
    <lineage>
        <taxon>Bacteria</taxon>
        <taxon>Bacillati</taxon>
        <taxon>Bacillota</taxon>
        <taxon>Bacilli</taxon>
        <taxon>Bacillales</taxon>
        <taxon>Paenibacillaceae</taxon>
        <taxon>Paenibacillus</taxon>
    </lineage>
</organism>
<proteinExistence type="predicted"/>
<evidence type="ECO:0000256" key="8">
    <source>
        <dbReference type="ARBA" id="ARBA00022777"/>
    </source>
</evidence>
<reference evidence="15" key="1">
    <citation type="submission" date="2020-06" db="EMBL/GenBank/DDBJ databases">
        <title>Paenibacillus sp. nov., isolated from soil.</title>
        <authorList>
            <person name="Seo Y.L."/>
        </authorList>
    </citation>
    <scope>NUCLEOTIDE SEQUENCE [LARGE SCALE GENOMIC DNA]</scope>
    <source>
        <strain evidence="15">JW14</strain>
    </source>
</reference>
<feature type="domain" description="HAMP" evidence="14">
    <location>
        <begin position="75"/>
        <end position="128"/>
    </location>
</feature>
<dbReference type="InterPro" id="IPR036890">
    <property type="entry name" value="HATPase_C_sf"/>
</dbReference>
<evidence type="ECO:0000256" key="4">
    <source>
        <dbReference type="ARBA" id="ARBA00022475"/>
    </source>
</evidence>
<comment type="catalytic activity">
    <reaction evidence="1">
        <text>ATP + protein L-histidine = ADP + protein N-phospho-L-histidine.</text>
        <dbReference type="EC" id="2.7.13.3"/>
    </reaction>
</comment>
<dbReference type="PANTHER" id="PTHR45528:SF9">
    <property type="entry name" value="SENSOR HISTIDINE KINASE YBDK"/>
    <property type="match status" value="1"/>
</dbReference>
<dbReference type="EMBL" id="JABWCS010000216">
    <property type="protein sequence ID" value="NUU62765.1"/>
    <property type="molecule type" value="Genomic_DNA"/>
</dbReference>
<dbReference type="CDD" id="cd06225">
    <property type="entry name" value="HAMP"/>
    <property type="match status" value="1"/>
</dbReference>
<dbReference type="GO" id="GO:0005524">
    <property type="term" value="F:ATP binding"/>
    <property type="evidence" value="ECO:0007669"/>
    <property type="project" value="UniProtKB-KW"/>
</dbReference>
<keyword evidence="4" id="KW-1003">Cell membrane</keyword>
<evidence type="ECO:0000256" key="12">
    <source>
        <dbReference type="SAM" id="Phobius"/>
    </source>
</evidence>
<dbReference type="SUPFAM" id="SSF55874">
    <property type="entry name" value="ATPase domain of HSP90 chaperone/DNA topoisomerase II/histidine kinase"/>
    <property type="match status" value="1"/>
</dbReference>
<keyword evidence="16" id="KW-1185">Reference proteome</keyword>
<comment type="caution">
    <text evidence="15">The sequence shown here is derived from an EMBL/GenBank/DDBJ whole genome shotgun (WGS) entry which is preliminary data.</text>
</comment>
<dbReference type="SMART" id="SM00304">
    <property type="entry name" value="HAMP"/>
    <property type="match status" value="1"/>
</dbReference>
<feature type="domain" description="Histidine kinase" evidence="13">
    <location>
        <begin position="143"/>
        <end position="331"/>
    </location>
</feature>
<keyword evidence="11 12" id="KW-0472">Membrane</keyword>
<dbReference type="Pfam" id="PF00672">
    <property type="entry name" value="HAMP"/>
    <property type="match status" value="1"/>
</dbReference>
<dbReference type="Proteomes" id="UP000564806">
    <property type="component" value="Unassembled WGS sequence"/>
</dbReference>
<dbReference type="PANTHER" id="PTHR45528">
    <property type="entry name" value="SENSOR HISTIDINE KINASE CPXA"/>
    <property type="match status" value="1"/>
</dbReference>
<evidence type="ECO:0000256" key="10">
    <source>
        <dbReference type="ARBA" id="ARBA00023012"/>
    </source>
</evidence>
<dbReference type="InterPro" id="IPR050398">
    <property type="entry name" value="HssS/ArlS-like"/>
</dbReference>
<evidence type="ECO:0000256" key="11">
    <source>
        <dbReference type="ARBA" id="ARBA00023136"/>
    </source>
</evidence>
<protein>
    <recommendedName>
        <fullName evidence="3">histidine kinase</fullName>
        <ecNumber evidence="3">2.7.13.3</ecNumber>
    </recommendedName>
</protein>
<dbReference type="InterPro" id="IPR003660">
    <property type="entry name" value="HAMP_dom"/>
</dbReference>
<dbReference type="PROSITE" id="PS50885">
    <property type="entry name" value="HAMP"/>
    <property type="match status" value="1"/>
</dbReference>
<dbReference type="PROSITE" id="PS50109">
    <property type="entry name" value="HIS_KIN"/>
    <property type="match status" value="1"/>
</dbReference>
<keyword evidence="7" id="KW-0547">Nucleotide-binding</keyword>
<dbReference type="GO" id="GO:0004673">
    <property type="term" value="F:protein histidine kinase activity"/>
    <property type="evidence" value="ECO:0007669"/>
    <property type="project" value="UniProtKB-EC"/>
</dbReference>
<dbReference type="AlphaFoldDB" id="A0A850EP61"/>
<evidence type="ECO:0000256" key="6">
    <source>
        <dbReference type="ARBA" id="ARBA00022679"/>
    </source>
</evidence>
<comment type="subcellular location">
    <subcellularLocation>
        <location evidence="2">Cell membrane</location>
        <topology evidence="2">Multi-pass membrane protein</topology>
    </subcellularLocation>
</comment>
<keyword evidence="12" id="KW-1133">Transmembrane helix</keyword>
<dbReference type="EC" id="2.7.13.3" evidence="3"/>
<dbReference type="InterPro" id="IPR005467">
    <property type="entry name" value="His_kinase_dom"/>
</dbReference>
<dbReference type="Gene3D" id="1.10.287.130">
    <property type="match status" value="1"/>
</dbReference>
<dbReference type="Pfam" id="PF02518">
    <property type="entry name" value="HATPase_c"/>
    <property type="match status" value="1"/>
</dbReference>
<evidence type="ECO:0000256" key="3">
    <source>
        <dbReference type="ARBA" id="ARBA00012438"/>
    </source>
</evidence>
<evidence type="ECO:0000259" key="14">
    <source>
        <dbReference type="PROSITE" id="PS50885"/>
    </source>
</evidence>
<gene>
    <name evidence="15" type="ORF">HPT30_20675</name>
</gene>
<evidence type="ECO:0000313" key="15">
    <source>
        <dbReference type="EMBL" id="NUU62765.1"/>
    </source>
</evidence>
<dbReference type="Gene3D" id="3.30.565.10">
    <property type="entry name" value="Histidine kinase-like ATPase, C-terminal domain"/>
    <property type="match status" value="1"/>
</dbReference>
<keyword evidence="8 15" id="KW-0418">Kinase</keyword>
<evidence type="ECO:0000256" key="9">
    <source>
        <dbReference type="ARBA" id="ARBA00022840"/>
    </source>
</evidence>
<dbReference type="GO" id="GO:0005886">
    <property type="term" value="C:plasma membrane"/>
    <property type="evidence" value="ECO:0007669"/>
    <property type="project" value="UniProtKB-SubCell"/>
</dbReference>
<keyword evidence="9" id="KW-0067">ATP-binding</keyword>
<keyword evidence="5" id="KW-0597">Phosphoprotein</keyword>
<evidence type="ECO:0000256" key="7">
    <source>
        <dbReference type="ARBA" id="ARBA00022741"/>
    </source>
</evidence>
<feature type="transmembrane region" description="Helical" evidence="12">
    <location>
        <begin position="44"/>
        <end position="70"/>
    </location>
</feature>
<dbReference type="RefSeq" id="WP_175373217.1">
    <property type="nucleotide sequence ID" value="NZ_JABWCS010000216.1"/>
</dbReference>
<feature type="transmembrane region" description="Helical" evidence="12">
    <location>
        <begin position="7"/>
        <end position="32"/>
    </location>
</feature>
<dbReference type="InterPro" id="IPR003594">
    <property type="entry name" value="HATPase_dom"/>
</dbReference>
<keyword evidence="10" id="KW-0902">Two-component regulatory system</keyword>
<evidence type="ECO:0000256" key="2">
    <source>
        <dbReference type="ARBA" id="ARBA00004651"/>
    </source>
</evidence>
<keyword evidence="12" id="KW-0812">Transmembrane</keyword>
<name>A0A850EP61_9BACL</name>
<dbReference type="GO" id="GO:0000160">
    <property type="term" value="P:phosphorelay signal transduction system"/>
    <property type="evidence" value="ECO:0007669"/>
    <property type="project" value="UniProtKB-KW"/>
</dbReference>
<evidence type="ECO:0000259" key="13">
    <source>
        <dbReference type="PROSITE" id="PS50109"/>
    </source>
</evidence>
<keyword evidence="6" id="KW-0808">Transferase</keyword>
<dbReference type="CDD" id="cd00075">
    <property type="entry name" value="HATPase"/>
    <property type="match status" value="1"/>
</dbReference>
<accession>A0A850EP61</accession>
<evidence type="ECO:0000256" key="5">
    <source>
        <dbReference type="ARBA" id="ARBA00022553"/>
    </source>
</evidence>
<sequence>MTLKTKFRLLLVSALVTVPVIMLAVGVLVSLVYDAVFKTVNGGIPFYASFAYPVMLGLFLCSLLLIALLFSRSIHSLLKRINLLNQTVRELASDEKIPDTLSVYSGDEIGDLIRSVNLLIERTTYRELQLREQEELNKEMMNKLRHDINTPLTAMRLQLFDLEIENPEHANLTWSLSRQIQYISELTTEIRLQSAGTPDSSYILKDRVNLHELLETMVKKWAYLYSIQSVELHYASLNRELNWTSNALWLQRLFDNIFQNALRHSSANIVEVTIQDNVVMIRDNGTGFDAHVSHSGLGLKIIADLSQVLHIAYTLQSDGSGTVYRFMAEAF</sequence>
<dbReference type="SMART" id="SM00387">
    <property type="entry name" value="HATPase_c"/>
    <property type="match status" value="1"/>
</dbReference>
<evidence type="ECO:0000256" key="1">
    <source>
        <dbReference type="ARBA" id="ARBA00000085"/>
    </source>
</evidence>